<dbReference type="SUPFAM" id="SSF53335">
    <property type="entry name" value="S-adenosyl-L-methionine-dependent methyltransferases"/>
    <property type="match status" value="1"/>
</dbReference>
<feature type="domain" description="DNA methylase N-4/N-6" evidence="4">
    <location>
        <begin position="24"/>
        <end position="77"/>
    </location>
</feature>
<dbReference type="InterPro" id="IPR029063">
    <property type="entry name" value="SAM-dependent_MTases_sf"/>
</dbReference>
<dbReference type="GO" id="GO:0009307">
    <property type="term" value="P:DNA restriction-modification system"/>
    <property type="evidence" value="ECO:0007669"/>
    <property type="project" value="UniProtKB-KW"/>
</dbReference>
<evidence type="ECO:0000259" key="4">
    <source>
        <dbReference type="Pfam" id="PF01555"/>
    </source>
</evidence>
<name>A0A1H1HRN1_NATTX</name>
<reference evidence="6" key="1">
    <citation type="submission" date="2016-10" db="EMBL/GenBank/DDBJ databases">
        <authorList>
            <person name="Varghese N."/>
            <person name="Submissions S."/>
        </authorList>
    </citation>
    <scope>NUCLEOTIDE SEQUENCE [LARGE SCALE GENOMIC DNA]</scope>
    <source>
        <strain evidence="6">DSM 24767</strain>
    </source>
</reference>
<keyword evidence="3" id="KW-0949">S-adenosyl-L-methionine</keyword>
<evidence type="ECO:0000256" key="2">
    <source>
        <dbReference type="ARBA" id="ARBA00022679"/>
    </source>
</evidence>
<evidence type="ECO:0000256" key="3">
    <source>
        <dbReference type="RuleBase" id="RU362026"/>
    </source>
</evidence>
<dbReference type="InterPro" id="IPR002941">
    <property type="entry name" value="DNA_methylase_N4/N6"/>
</dbReference>
<dbReference type="CDD" id="cd02440">
    <property type="entry name" value="AdoMet_MTases"/>
    <property type="match status" value="1"/>
</dbReference>
<dbReference type="InterPro" id="IPR001091">
    <property type="entry name" value="RM_Methyltransferase"/>
</dbReference>
<dbReference type="RefSeq" id="WP_090383407.1">
    <property type="nucleotide sequence ID" value="NZ_FNLC01000003.1"/>
</dbReference>
<keyword evidence="6" id="KW-1185">Reference proteome</keyword>
<dbReference type="AlphaFoldDB" id="A0A1H1HRN1"/>
<dbReference type="OrthoDB" id="38200at2157"/>
<sequence>METYLSLEFTHREALPPGTDEFRTPDALVEHFLETHTEPGDRVLDVFAGYGTTLTAAQRLDRVPYGLEYEPDRVAYIRDRVPDPEHVRQGDVLELEPSWFPTVDCCFTSPPFMEQTDDRNPFRNYAGESSYDTYLEDVETAFSRLESVLAPGAHVVVDVANMKHEGCVTTLAWDVAERISSVLEFEGEVVVTWDDGDQSDGRNGQFGYGYDHSYCLVFTNPGG</sequence>
<organism evidence="5 6">
    <name type="scientific">Natronobacterium texcoconense</name>
    <dbReference type="NCBI Taxonomy" id="1095778"/>
    <lineage>
        <taxon>Archaea</taxon>
        <taxon>Methanobacteriati</taxon>
        <taxon>Methanobacteriota</taxon>
        <taxon>Stenosarchaea group</taxon>
        <taxon>Halobacteria</taxon>
        <taxon>Halobacteriales</taxon>
        <taxon>Natrialbaceae</taxon>
        <taxon>Natronobacterium</taxon>
    </lineage>
</organism>
<protein>
    <recommendedName>
        <fullName evidence="3">Type II methyltransferase</fullName>
        <ecNumber evidence="3">2.1.1.113</ecNumber>
    </recommendedName>
    <alternativeName>
        <fullName evidence="3">N-4 cytosine-specific methyltransferase</fullName>
    </alternativeName>
</protein>
<evidence type="ECO:0000313" key="5">
    <source>
        <dbReference type="EMBL" id="SDR28063.1"/>
    </source>
</evidence>
<evidence type="ECO:0000256" key="1">
    <source>
        <dbReference type="ARBA" id="ARBA00022603"/>
    </source>
</evidence>
<dbReference type="GO" id="GO:0015667">
    <property type="term" value="F:site-specific DNA-methyltransferase (cytosine-N4-specific) activity"/>
    <property type="evidence" value="ECO:0007669"/>
    <property type="project" value="UniProtKB-EC"/>
</dbReference>
<dbReference type="PRINTS" id="PR00508">
    <property type="entry name" value="S21N4MTFRASE"/>
</dbReference>
<accession>A0A1H1HRN1</accession>
<keyword evidence="2" id="KW-0808">Transferase</keyword>
<dbReference type="Gene3D" id="3.40.50.150">
    <property type="entry name" value="Vaccinia Virus protein VP39"/>
    <property type="match status" value="2"/>
</dbReference>
<dbReference type="GO" id="GO:0003677">
    <property type="term" value="F:DNA binding"/>
    <property type="evidence" value="ECO:0007669"/>
    <property type="project" value="InterPro"/>
</dbReference>
<dbReference type="EC" id="2.1.1.113" evidence="3"/>
<keyword evidence="1 3" id="KW-0489">Methyltransferase</keyword>
<comment type="similarity">
    <text evidence="3">Belongs to the N(4)/N(6)-methyltransferase family.</text>
</comment>
<proteinExistence type="inferred from homology"/>
<dbReference type="Pfam" id="PF01555">
    <property type="entry name" value="N6_N4_Mtase"/>
    <property type="match status" value="2"/>
</dbReference>
<dbReference type="GO" id="GO:0032259">
    <property type="term" value="P:methylation"/>
    <property type="evidence" value="ECO:0007669"/>
    <property type="project" value="UniProtKB-KW"/>
</dbReference>
<dbReference type="EMBL" id="FNLC01000003">
    <property type="protein sequence ID" value="SDR28063.1"/>
    <property type="molecule type" value="Genomic_DNA"/>
</dbReference>
<comment type="catalytic activity">
    <reaction evidence="3">
        <text>a 2'-deoxycytidine in DNA + S-adenosyl-L-methionine = an N(4)-methyl-2'-deoxycytidine in DNA + S-adenosyl-L-homocysteine + H(+)</text>
        <dbReference type="Rhea" id="RHEA:16857"/>
        <dbReference type="Rhea" id="RHEA-COMP:11369"/>
        <dbReference type="Rhea" id="RHEA-COMP:13674"/>
        <dbReference type="ChEBI" id="CHEBI:15378"/>
        <dbReference type="ChEBI" id="CHEBI:57856"/>
        <dbReference type="ChEBI" id="CHEBI:59789"/>
        <dbReference type="ChEBI" id="CHEBI:85452"/>
        <dbReference type="ChEBI" id="CHEBI:137933"/>
        <dbReference type="EC" id="2.1.1.113"/>
    </reaction>
</comment>
<evidence type="ECO:0000313" key="6">
    <source>
        <dbReference type="Proteomes" id="UP000198848"/>
    </source>
</evidence>
<dbReference type="STRING" id="1095778.SAMN04489842_2987"/>
<dbReference type="GO" id="GO:0008170">
    <property type="term" value="F:N-methyltransferase activity"/>
    <property type="evidence" value="ECO:0007669"/>
    <property type="project" value="InterPro"/>
</dbReference>
<gene>
    <name evidence="5" type="ORF">SAMN04489842_2987</name>
</gene>
<feature type="domain" description="DNA methylase N-4/N-6" evidence="4">
    <location>
        <begin position="103"/>
        <end position="219"/>
    </location>
</feature>
<dbReference type="Proteomes" id="UP000198848">
    <property type="component" value="Unassembled WGS sequence"/>
</dbReference>
<keyword evidence="3" id="KW-0680">Restriction system</keyword>